<dbReference type="InterPro" id="IPR003644">
    <property type="entry name" value="Calx_beta"/>
</dbReference>
<keyword evidence="7" id="KW-0472">Membrane</keyword>
<dbReference type="InterPro" id="IPR000742">
    <property type="entry name" value="EGF"/>
</dbReference>
<dbReference type="Pfam" id="PF02494">
    <property type="entry name" value="HYR"/>
    <property type="match status" value="40"/>
</dbReference>
<dbReference type="PROSITE" id="PS00022">
    <property type="entry name" value="EGF_1"/>
    <property type="match status" value="3"/>
</dbReference>
<feature type="domain" description="HYR" evidence="11">
    <location>
        <begin position="2196"/>
        <end position="2274"/>
    </location>
</feature>
<feature type="signal peptide" evidence="8">
    <location>
        <begin position="1"/>
        <end position="30"/>
    </location>
</feature>
<feature type="domain" description="HYR" evidence="11">
    <location>
        <begin position="3016"/>
        <end position="3099"/>
    </location>
</feature>
<feature type="disulfide bond" evidence="5">
    <location>
        <begin position="4128"/>
        <end position="4145"/>
    </location>
</feature>
<feature type="domain" description="HYR" evidence="11">
    <location>
        <begin position="587"/>
        <end position="669"/>
    </location>
</feature>
<dbReference type="PANTHER" id="PTHR24273">
    <property type="entry name" value="FI04643P-RELATED"/>
    <property type="match status" value="1"/>
</dbReference>
<dbReference type="Proteomes" id="UP000694845">
    <property type="component" value="Unplaced"/>
</dbReference>
<dbReference type="SMART" id="SM00200">
    <property type="entry name" value="SEA"/>
    <property type="match status" value="2"/>
</dbReference>
<dbReference type="InterPro" id="IPR000082">
    <property type="entry name" value="SEA_dom"/>
</dbReference>
<feature type="disulfide bond" evidence="5">
    <location>
        <begin position="3945"/>
        <end position="3954"/>
    </location>
</feature>
<dbReference type="Gene3D" id="2.10.25.10">
    <property type="entry name" value="Laminin"/>
    <property type="match status" value="4"/>
</dbReference>
<feature type="disulfide bond" evidence="5">
    <location>
        <begin position="4147"/>
        <end position="4156"/>
    </location>
</feature>
<evidence type="ECO:0000256" key="4">
    <source>
        <dbReference type="ARBA" id="ARBA00023157"/>
    </source>
</evidence>
<feature type="domain" description="EGF-like" evidence="10">
    <location>
        <begin position="4119"/>
        <end position="4157"/>
    </location>
</feature>
<feature type="domain" description="HYR" evidence="11">
    <location>
        <begin position="2605"/>
        <end position="2686"/>
    </location>
</feature>
<dbReference type="SMART" id="SM00237">
    <property type="entry name" value="Calx_beta"/>
    <property type="match status" value="1"/>
</dbReference>
<feature type="domain" description="HYR" evidence="11">
    <location>
        <begin position="1266"/>
        <end position="1347"/>
    </location>
</feature>
<feature type="domain" description="HYR" evidence="11">
    <location>
        <begin position="841"/>
        <end position="924"/>
    </location>
</feature>
<evidence type="ECO:0000256" key="1">
    <source>
        <dbReference type="ARBA" id="ARBA00022729"/>
    </source>
</evidence>
<feature type="disulfide bond" evidence="5">
    <location>
        <begin position="4333"/>
        <end position="4350"/>
    </location>
</feature>
<dbReference type="SUPFAM" id="SSF57196">
    <property type="entry name" value="EGF/Laminin"/>
    <property type="match status" value="2"/>
</dbReference>
<keyword evidence="2" id="KW-0677">Repeat</keyword>
<feature type="domain" description="HYR" evidence="11">
    <location>
        <begin position="758"/>
        <end position="840"/>
    </location>
</feature>
<dbReference type="Pfam" id="PF03160">
    <property type="entry name" value="Calx-beta"/>
    <property type="match status" value="1"/>
</dbReference>
<feature type="domain" description="HYR" evidence="11">
    <location>
        <begin position="1013"/>
        <end position="1096"/>
    </location>
</feature>
<comment type="caution">
    <text evidence="5">Lacks conserved residue(s) required for the propagation of feature annotation.</text>
</comment>
<proteinExistence type="predicted"/>
<dbReference type="Gene3D" id="2.60.40.2030">
    <property type="match status" value="1"/>
</dbReference>
<feature type="disulfide bond" evidence="5">
    <location>
        <begin position="4352"/>
        <end position="4361"/>
    </location>
</feature>
<dbReference type="GO" id="GO:0016020">
    <property type="term" value="C:membrane"/>
    <property type="evidence" value="ECO:0007669"/>
    <property type="project" value="InterPro"/>
</dbReference>
<evidence type="ECO:0000259" key="11">
    <source>
        <dbReference type="PROSITE" id="PS50825"/>
    </source>
</evidence>
<dbReference type="KEGG" id="aplc:110989561"/>
<feature type="domain" description="HYR" evidence="11">
    <location>
        <begin position="3587"/>
        <end position="3672"/>
    </location>
</feature>
<dbReference type="SMART" id="SM00181">
    <property type="entry name" value="EGF"/>
    <property type="match status" value="5"/>
</dbReference>
<feature type="domain" description="HYR" evidence="11">
    <location>
        <begin position="1348"/>
        <end position="1430"/>
    </location>
</feature>
<evidence type="ECO:0000256" key="3">
    <source>
        <dbReference type="ARBA" id="ARBA00022837"/>
    </source>
</evidence>
<feature type="domain" description="HYR" evidence="11">
    <location>
        <begin position="1599"/>
        <end position="1679"/>
    </location>
</feature>
<feature type="chain" id="PRO_5034683379" evidence="8">
    <location>
        <begin position="31"/>
        <end position="4481"/>
    </location>
</feature>
<feature type="domain" description="HYR" evidence="11">
    <location>
        <begin position="3343"/>
        <end position="3425"/>
    </location>
</feature>
<keyword evidence="7" id="KW-1133">Transmembrane helix</keyword>
<dbReference type="Gene3D" id="2.60.40.10">
    <property type="entry name" value="Immunoglobulins"/>
    <property type="match status" value="1"/>
</dbReference>
<feature type="compositionally biased region" description="Polar residues" evidence="6">
    <location>
        <begin position="3767"/>
        <end position="3783"/>
    </location>
</feature>
<evidence type="ECO:0000259" key="10">
    <source>
        <dbReference type="PROSITE" id="PS50026"/>
    </source>
</evidence>
<feature type="domain" description="HYR" evidence="11">
    <location>
        <begin position="1925"/>
        <end position="2008"/>
    </location>
</feature>
<keyword evidence="1 8" id="KW-0732">Signal</keyword>
<feature type="domain" description="HYR" evidence="11">
    <location>
        <begin position="2932"/>
        <end position="3015"/>
    </location>
</feature>
<feature type="domain" description="HYR" evidence="11">
    <location>
        <begin position="2853"/>
        <end position="2931"/>
    </location>
</feature>
<evidence type="ECO:0000256" key="5">
    <source>
        <dbReference type="PROSITE-ProRule" id="PRU00076"/>
    </source>
</evidence>
<feature type="domain" description="HYR" evidence="11">
    <location>
        <begin position="2110"/>
        <end position="2195"/>
    </location>
</feature>
<feature type="domain" description="HYR" evidence="11">
    <location>
        <begin position="3754"/>
        <end position="3837"/>
    </location>
</feature>
<feature type="domain" description="EGF-like" evidence="10">
    <location>
        <begin position="3918"/>
        <end position="3955"/>
    </location>
</feature>
<feature type="domain" description="HYR" evidence="11">
    <location>
        <begin position="3426"/>
        <end position="3507"/>
    </location>
</feature>
<organism evidence="12 13">
    <name type="scientific">Acanthaster planci</name>
    <name type="common">Crown-of-thorns starfish</name>
    <dbReference type="NCBI Taxonomy" id="133434"/>
    <lineage>
        <taxon>Eukaryota</taxon>
        <taxon>Metazoa</taxon>
        <taxon>Echinodermata</taxon>
        <taxon>Eleutherozoa</taxon>
        <taxon>Asterozoa</taxon>
        <taxon>Asteroidea</taxon>
        <taxon>Valvatacea</taxon>
        <taxon>Valvatida</taxon>
        <taxon>Acanthasteridae</taxon>
        <taxon>Acanthaster</taxon>
    </lineage>
</organism>
<dbReference type="PROSITE" id="PS50024">
    <property type="entry name" value="SEA"/>
    <property type="match status" value="2"/>
</dbReference>
<feature type="domain" description="HYR" evidence="11">
    <location>
        <begin position="2275"/>
        <end position="2357"/>
    </location>
</feature>
<dbReference type="PANTHER" id="PTHR24273:SF32">
    <property type="entry name" value="HYALIN"/>
    <property type="match status" value="1"/>
</dbReference>
<feature type="domain" description="HYR" evidence="11">
    <location>
        <begin position="1431"/>
        <end position="1509"/>
    </location>
</feature>
<accession>A0A8B7ZW11</accession>
<evidence type="ECO:0000313" key="12">
    <source>
        <dbReference type="Proteomes" id="UP000694845"/>
    </source>
</evidence>
<evidence type="ECO:0000256" key="8">
    <source>
        <dbReference type="SAM" id="SignalP"/>
    </source>
</evidence>
<feature type="transmembrane region" description="Helical" evidence="7">
    <location>
        <begin position="4381"/>
        <end position="4406"/>
    </location>
</feature>
<feature type="domain" description="HYR" evidence="11">
    <location>
        <begin position="1097"/>
        <end position="1177"/>
    </location>
</feature>
<evidence type="ECO:0000313" key="13">
    <source>
        <dbReference type="RefSeq" id="XP_022109738.1"/>
    </source>
</evidence>
<reference evidence="13" key="1">
    <citation type="submission" date="2025-08" db="UniProtKB">
        <authorList>
            <consortium name="RefSeq"/>
        </authorList>
    </citation>
    <scope>IDENTIFICATION</scope>
</reference>
<keyword evidence="5" id="KW-0245">EGF-like domain</keyword>
<feature type="domain" description="HYR" evidence="11">
    <location>
        <begin position="1761"/>
        <end position="1844"/>
    </location>
</feature>
<feature type="domain" description="HYR" evidence="11">
    <location>
        <begin position="2769"/>
        <end position="2852"/>
    </location>
</feature>
<dbReference type="InterPro" id="IPR013783">
    <property type="entry name" value="Ig-like_fold"/>
</dbReference>
<feature type="domain" description="HYR" evidence="11">
    <location>
        <begin position="1510"/>
        <end position="1598"/>
    </location>
</feature>
<feature type="domain" description="HYR" evidence="11">
    <location>
        <begin position="3508"/>
        <end position="3586"/>
    </location>
</feature>
<feature type="domain" description="HYR" evidence="11">
    <location>
        <begin position="3265"/>
        <end position="3342"/>
    </location>
</feature>
<feature type="domain" description="EGF-like" evidence="10">
    <location>
        <begin position="3957"/>
        <end position="4004"/>
    </location>
</feature>
<feature type="domain" description="HYR" evidence="11">
    <location>
        <begin position="2436"/>
        <end position="2520"/>
    </location>
</feature>
<feature type="domain" description="SEA" evidence="9">
    <location>
        <begin position="4012"/>
        <end position="4125"/>
    </location>
</feature>
<dbReference type="GO" id="GO:0007154">
    <property type="term" value="P:cell communication"/>
    <property type="evidence" value="ECO:0007669"/>
    <property type="project" value="InterPro"/>
</dbReference>
<name>A0A8B7ZW11_ACAPL</name>
<dbReference type="PROSITE" id="PS50825">
    <property type="entry name" value="HYR"/>
    <property type="match status" value="37"/>
</dbReference>
<evidence type="ECO:0000256" key="7">
    <source>
        <dbReference type="SAM" id="Phobius"/>
    </source>
</evidence>
<evidence type="ECO:0000256" key="2">
    <source>
        <dbReference type="ARBA" id="ARBA00022737"/>
    </source>
</evidence>
<keyword evidence="7" id="KW-0812">Transmembrane</keyword>
<dbReference type="InterPro" id="IPR003410">
    <property type="entry name" value="HYR_dom"/>
</dbReference>
<feature type="domain" description="HYR" evidence="11">
    <location>
        <begin position="3181"/>
        <end position="3264"/>
    </location>
</feature>
<feature type="domain" description="SEA" evidence="9">
    <location>
        <begin position="4215"/>
        <end position="4330"/>
    </location>
</feature>
<keyword evidence="4 5" id="KW-1015">Disulfide bond</keyword>
<dbReference type="OrthoDB" id="10064599at2759"/>
<feature type="domain" description="HYR" evidence="11">
    <location>
        <begin position="1680"/>
        <end position="1760"/>
    </location>
</feature>
<gene>
    <name evidence="13" type="primary">LOC110989561</name>
</gene>
<dbReference type="CDD" id="cd00054">
    <property type="entry name" value="EGF_CA"/>
    <property type="match status" value="4"/>
</dbReference>
<dbReference type="InterPro" id="IPR001881">
    <property type="entry name" value="EGF-like_Ca-bd_dom"/>
</dbReference>
<evidence type="ECO:0000259" key="9">
    <source>
        <dbReference type="PROSITE" id="PS50024"/>
    </source>
</evidence>
<feature type="domain" description="HYR" evidence="11">
    <location>
        <begin position="3838"/>
        <end position="3918"/>
    </location>
</feature>
<dbReference type="GeneID" id="110989561"/>
<feature type="domain" description="HYR" evidence="11">
    <location>
        <begin position="335"/>
        <end position="417"/>
    </location>
</feature>
<feature type="domain" description="HYR" evidence="11">
    <location>
        <begin position="3673"/>
        <end position="3753"/>
    </location>
</feature>
<evidence type="ECO:0000256" key="6">
    <source>
        <dbReference type="SAM" id="MobiDB-lite"/>
    </source>
</evidence>
<feature type="domain" description="HYR" evidence="11">
    <location>
        <begin position="2521"/>
        <end position="2604"/>
    </location>
</feature>
<dbReference type="RefSeq" id="XP_022109738.1">
    <property type="nucleotide sequence ID" value="XM_022254046.1"/>
</dbReference>
<feature type="domain" description="HYR" evidence="11">
    <location>
        <begin position="506"/>
        <end position="586"/>
    </location>
</feature>
<dbReference type="InterPro" id="IPR038081">
    <property type="entry name" value="CalX-like_sf"/>
</dbReference>
<protein>
    <submittedName>
        <fullName evidence="13">Uncharacterized protein LOC110989561 isoform X1</fullName>
    </submittedName>
</protein>
<dbReference type="GO" id="GO:0005509">
    <property type="term" value="F:calcium ion binding"/>
    <property type="evidence" value="ECO:0007669"/>
    <property type="project" value="InterPro"/>
</dbReference>
<feature type="domain" description="HYR" evidence="11">
    <location>
        <begin position="2687"/>
        <end position="2767"/>
    </location>
</feature>
<feature type="region of interest" description="Disordered" evidence="6">
    <location>
        <begin position="3767"/>
        <end position="3790"/>
    </location>
</feature>
<dbReference type="InterPro" id="IPR009030">
    <property type="entry name" value="Growth_fac_rcpt_cys_sf"/>
</dbReference>
<feature type="domain" description="HYR" evidence="11">
    <location>
        <begin position="254"/>
        <end position="334"/>
    </location>
</feature>
<dbReference type="Pfam" id="PF01390">
    <property type="entry name" value="SEA"/>
    <property type="match status" value="2"/>
</dbReference>
<dbReference type="PROSITE" id="PS50026">
    <property type="entry name" value="EGF_3"/>
    <property type="match status" value="4"/>
</dbReference>
<sequence>MGRQETAGPTAVVLLLVAVLGMVQRNEVNATTVDQFQFENSIYTVAEDVGMATVYVLRIEPHDPTSPQVDVATSDGTATNGVDYISKTDTLSFSPTNNRVPFSVSIVDNTVDNSLSDIRCFTLSLTNPNPSSGQLGPNAQVCIRDNDNFFGGTCPPTEAVIESNGEPVIEVSVTSDSATAVVSWTDPTTTGMNMVYNCFPSMSAADTECMNGGAFPITTTIADNNGRIRVQYTVYESFFPTVVIHDCEFYLRVLDPIPPVITCPANLQVPAGDDFMNGTADWMVPVGTDNSGQVTTTGPMVTPPVVLDIGTHTFTYSAMDSSGNVASCSFNVSVTDLTDPVIECPANITTDTDSMERFATVMWYAPNVTDNSGETIEPLLSQPSGSQFEIGNHEVIVNATDSQGNTGNCSFTIEVQDNENPVIKCPANLTVATNSSVDNVTLALPELASASDNSGSFSVSIDVAGDMYMIGDLITLDLATGQHFVQYTATDNYTNSEMCEMHINVTDDEAPMIMCPQNEMGTTDEGLRTGNISFGQATVSDNSMQTVNVTVNATSDSAFPIGETIVQFVATDESSNMNECFITITVTDDENPTIECPGDIEVDADMGENFAIVDWFPPNVTDNSGESITPMLSHSSGDQFPFGPTVVIVNATDSHLNLALCNFTVNVLDNEPPTIMCPANQTNATDFRAADVTLPLPDPDSASDNSGQYNITIDVAGTTYRVGDSVTFDLATGEHLLQYTIVDAAMNNDTCDMYITVIDTEDPQITCPSLGPVRTDPGLDTANVTFDPANVTDNSMLSITPVASPMSGSIFSIGDTSVQFNATDESGNTASCMFTVTVQDMENPELNCTNFTYPTSPGLPSASIDFIEPTATDNVEVSVVNCFKDGSGVGAVLSVDIGTESVNCVARDNSNNLVSCEFFITVEDTESPNITCPANRNVSTDGGQDFATLTLPSLDSSVDNSGYFTVSIDVAGTRYNVGDPVMLSLGEGVHLVEYTATDNATNSEMCNMTVTVIDDEPPIITCPSMADDNTHPGSPNGTVVFANATVTDNSGMSIELVANATSGVTLFPIGDTLVEFIATDNSGNSANCTFIVRILDMEAPSIECPDNIVVDTDPGQDYANVTWFPPNVTDNSGEDIMPTLSRDSGDRFDIGTVMVSVNAQDSSNNPNFCFFSVTVQDNEPPTIMCPANQTNSTDFRAADVTLPLPDAVSASDNAGQYNITIDVAGTTYRVGDSVTFDLATGEHLLQYIITDDAMNNDTCDAYIIVIDEEDPVLVCPGDDLLVVPDGQVNASITWSEPLVTDNSGNALMAVASQENGTMVPIGEVITIVYNATDSAGNVGYCNFTITVIDNVPPVITCPSNVSRPTAFNQSYGPVTWDQPTVTDNVPRTVTVTSDHVNGSNFDLGDTIVTLTATDAAMNNDTCQFKVTVIDEEKPVILNCPASFNITTISGQSYGIPNFTEPTAQDNSGSVTIAGLGRTGNQFPIGPHAIVYVAIDDANNNEVCRLTLLVIDEEKPTLQAPSQCPTDIVVFIQDMNSDNTTVMWTEPVFVDNSGMAPTVTVTPLTNNSPFPEGNTTVTIAAADTAGNTLECVFLVTVNVFDMTPPTLSPCPPWFAPVMTDPGSDTASPFDFGVAANDSGSGVESEVLSVSEPLAIGDNFVSLSARDFAGNVGYCNFTVTVTDAERPNITSCPGNDTVSTRLDSPYGFPTWMDPTAVDNSGSVMVNCSKQSGDAFDIGNTTVVCTAEDPSNNTDMCSFIITVEDNQSPTVTFCPGNINKQTDQGLATAITTFGQPTGADNDGIPIVPVGSHTNGSAFDLGVTQVSFSFMDSSGNVAYCNFTVTVVDGEPPTAGDTCPNDTMVFTPTGRPTSPVLWTPPTLTDNVGVVNTTNSHSSNDEFPIGITPVVYTATDAAGNVGRCEFMVEVQDTEDPVFDLCPLPIRQPTDPSEPFATVSWTVPNVTDNSNNIASMDASHQPGQTFPIGSHTVTYTAVDQDSNIGTCSFAVVVFDNENPVVENCQSNVTLYVPSNSTQLSASWPFPNATDNAGPPTVFNATYTEITVVSRSPVNVTIDWQVGFETVTLFHIGCYRSVIRVQDDAGNVVECITTVWIFDLIPPVFDVCPPVLDVSYPTDLNLPSAVVNWTPLSATDNTGGPVTLVRSHMTGQAFDIGVTTVTVNATDESGNLATCVFNITVVDEQQPNVTCPSGFEVYTNPQSNVSTGRWSLPSDAFDNSNFYVESSSRDPADPLGVGNHHVSYNVTDRAGNQASCNFYITVRDNENPYFEPCPVSFSSPTDPQESTANVTWLPVIAMDNVGVQEFNSSHQPGDLFQIGDTLVTYNVTDTSGNKGSCSFVVTVEDTQPPSITCPGPAIITNTDPDQNVANVTFTAAAADNSGEWTLSCTPPSGSNFSIGADSVICIATDPSNNPASCFFAVVVSDNQEPVFQNCPSNVILNEPLESFFDNFTIAVNWTPPVVTDNVGVVQLDVTNEPGSVFGIGSHSVTYTARDEANNMATCQFNVIVNDVQPPVITGCPMNLPRFPTDPGLNISRATWMEPQASDNSGTVTLTSNYVRGDAFSVGNTTVVYTALDDSGNSVNCSFVIQVYDNQPPEFTGCPIQGVTNDTSLRSDRGVAWWTTPQPTDNVDVASVQSDYQPGSSFPLGPTVVTYNATDTAGLMAQCSFTVLIQDNEMPVIECPAQVSVSTFTHQGGTNVTYPTVNATDYASGLSTLSCSMNSGAYFPIGSNNVICTAEDRANNMRVCIFAVIVVGMDDNVPPVISNCPANMTHPADNTSTATIVSWTPPTASDNSGDPVNLMMSAAPGSAFEIGVTVVTYTATDGVGLISTCIFSITILDLSSPVILQCPGNITQPTDPSMDSAVVDWASPGAVDNSGTVTLMASTTPGSEFPIGVTTVVYTATDLDNNVERCSFQINITDEEDPVITGCPSVQLERETETGQNYSLVMWDEITVHDNSGNWTVDTSGPSQGRISVGVHQVSYVATDLSGNLAECSFSIRVSDTELPQFTNCPTAIIKLVNQSGLSAVVTWDPLVITDNVGVDLATLMGSHNSGDTFTFGGPTTVMYNVTDVSGNTNICRFTVTVSDAPAALSNCPVYIQRPTDPGQASAVVTWDSPDVEPVGASVDISSTPYASGDTIPLGRYNITHQATINRDFLNIQECFFVVEVIDNEPPTWIVCPTGESVNPSAGSDTAPVFWAQPEAQDNSGSVNVSPGSHVNGSQFPVGLTTVTYNASDDAGHVITCSFVVTVQDVLKPNVTCPDSFSLNTDPNKGTATMTWMDAQASDNVAVTSLVSSPANGSPLPVGLNTITYTATDAAQNTITCSFNITVIDNEPPRFSNCPAMASAVAATDQDMATVTWDLPSASDNAITVTVEASHSSAVLYPLGVTPVVYLATDGSGNRANCTFDVTVTDAQDPVFTNCPGNLSANTAMDQAIATGVIWTPPTASDNDPLLQTTNNYDPPANFSIGVHIVNYTAVDRANNKATCIFTVTVTDMQDPVYTGCPASFSIPAQVGTTMANVSWVEPSASDNVAVNSSVSNVSPNTIFDFGVTTVEYTAQDQAGNIGKCTFNVTVLDSTAPMLVNCPSDQVFCANLGTLSRNVSWNEPTATDNEGAVTLVSDHTPGSTFNHNDGTPTPVTYTATDESGLQASCTFNVIIRDCEDPVFTDCPSGFVEPGDSGGSSTSVQWTEPTATDNSGQVDVNRTHIPGSIFTVDTSPVFVQYTAVDRSGNSNTCTFTVVVTDNTPPVIRNCPSNNTILTDSNSNTGSASWTPPTVDSTPTDPVTLMPSHEPGASFPIGTHSVTYTARDANGNEATCIFWITVRDGQNPTLTNCPESFTLTVAQAADQVIADWTPPTASDNSGSVTLTTTFEPGQLLGPGQYPVVYTAMDSAGLTATCMFTVTIQIDIGCNPSPCNNGGTCTPVGSDGFTCSCTRFWMGTTCDEDVNECTSTSVIAECSARGLVCVNKLDPVGYSCECPNGFVRVGNTDNCRQGRRFRIVIFIIEINGIVAVFVTDLNNRNSVIFLIRQRDLEALFDQVFGGLPGFGNSVVLFFGTGSIAVNALITFDPDSTVTQTDVNNALQQAINSNDLLMGSIYKVTPSASQVIEEVCLDGYCQNGGTCVPDTVTFLSSCTCHSGYVGNRCESEVIDVNNCTSTSVIAECSARGLVCVNKLDPVGYSCECPNGFVRVGNTDNCRQGRRFRIVLVIVEINETTAVFLTILNNRNSVIFLTRQRDLEDLFNQAFGGLPGFSNSIVLSFNSGSIVVNALITFDLDSTVTQTDVNNALQQAIDSNDLLMGSIYKVTPSASQVIEEVCLDGYCQNGGTCVPDTVTFLSSCICPSGYVGNRCESGDVTTTPPPSGDGLSTEVIIAIAVGTALALLLLLLIVFCLCFLMKQERKRATTGYLYAEDHEGQRGPTQYNGSLYDVQFGPKDNNGFLRTPSQFSVPYVASGAIPLHRLRERNDADYY</sequence>
<feature type="domain" description="EGF-like" evidence="10">
    <location>
        <begin position="4324"/>
        <end position="4362"/>
    </location>
</feature>
<dbReference type="SUPFAM" id="SSF57184">
    <property type="entry name" value="Growth factor receptor domain"/>
    <property type="match status" value="1"/>
</dbReference>
<dbReference type="PROSITE" id="PS01186">
    <property type="entry name" value="EGF_2"/>
    <property type="match status" value="4"/>
</dbReference>
<feature type="domain" description="HYR" evidence="11">
    <location>
        <begin position="1845"/>
        <end position="1924"/>
    </location>
</feature>
<keyword evidence="3" id="KW-0106">Calcium</keyword>
<keyword evidence="12" id="KW-1185">Reference proteome</keyword>
<dbReference type="SMART" id="SM00179">
    <property type="entry name" value="EGF_CA"/>
    <property type="match status" value="4"/>
</dbReference>
<dbReference type="SUPFAM" id="SSF141072">
    <property type="entry name" value="CalX-like"/>
    <property type="match status" value="1"/>
</dbReference>